<evidence type="ECO:0000256" key="2">
    <source>
        <dbReference type="SAM" id="Phobius"/>
    </source>
</evidence>
<keyword evidence="4" id="KW-1185">Reference proteome</keyword>
<proteinExistence type="predicted"/>
<organism evidence="3 4">
    <name type="scientific">Tritrichomonas musculus</name>
    <dbReference type="NCBI Taxonomy" id="1915356"/>
    <lineage>
        <taxon>Eukaryota</taxon>
        <taxon>Metamonada</taxon>
        <taxon>Parabasalia</taxon>
        <taxon>Tritrichomonadida</taxon>
        <taxon>Tritrichomonadidae</taxon>
        <taxon>Tritrichomonas</taxon>
    </lineage>
</organism>
<sequence>MLFIVFLSFTQSRIPYQYRDLINEALKSAEIKTPKGQREDTKYPGVYEGAKYHFKLTKTLTNKHTNDVKGFSYNKKNCAIVKRKKFNLTDGFTVVDPQTQNIYLLTKRVFQEDKVLVYESQKVNIFSIMTDFVMETSTDQNINDLPIRSTRRRSKRPKAEIKFGYNWNDKTDRPNLQSLQENMDAGVGYSIKIGVSTKLSFKSIWDISISFRLIFEGKFGVEVLIPDDSEIEIPEVTILEKKIAIPSLGFSASFLGLEISIGAFMNFVIEIIDIKVTIPLGFDYFKGYKITTSKYFEITPSSITDSKWETTITNLPEVDSTKEVFKKVLQATFSATVQVRPYISLEFNLGSLATSLECGLKFPVMFDFTFNKELCTFPHLHADVSMPIKMYFAFAGLDFESYTLIDRAEKEILLVNIDIPSFCIGNKRMMTDDEGSYDPGTAALYVTMDDAYDERPENSYPYEKEVSFKFLDKDNNILSQKKIPLQFYDTVEKKQHDRFMISLNLEAASIEWSLSFVDYYYDYDNNFFYYYELVKSDDTFVKQISDIKFENETNKLSYQIGLRLDKNDDSDILRMTANIEQIPVVFIDEVYKRKTEWTLLYFYEASIVDYSLFCIDEEGNRYVDHSATFLSYYADTEDLKKTGDTYVNDLNDFIFKINSSTILVDNVKVRMEIYRIYEQNGEEKEHPIAIILTPTLNTGDDFAQMPEGQETYSLYIEDGFQFYISLYLFSEGKMYDYGTHLFPNPRECKLQNYTIYINEHIWFDLQFYLGATNVLVKSSHEKPYSAYETIVGMVEVTQLYLIENFSDVAFRFFTIFNAGESYKILQFKYIPEEFRNESIFIIFDSVDYLIDFMDERVTKVGSGAGIIHINGSETLEIPIIRERYDNIFVNGTYYYVTFPSTGMIVVPDGTSIFAKYNLPTFLLVPNFYSIKTFAYYLPPGNQVIYSIHNDNNYTMYVFKGMHKEGDQFTLFLNSTGLGEEEPSVEVNLTNLQNYIDIFGELTYSVFSNNGIKIRAEMDGKSEIVDLVGNRATFFFKGKIGIIVFTSICANDAEKACEIKYPEPNQTGYHYIKYPNRWGISTTGRGFLAEIIPVEKGKSFYYYKTYTGSIELVKEYSSETVDVTIKIIDKRNANYVNMKRTRTICLIDEDGLVVPFSRQFVNDDLFRFLEMIGISKDIDMNYLYNDEEGKIIFDPQYITSNDFSNISSYVCDLNISGATIKNVDKSDLIFDVGGIDKSQRRKTILILIIAIVIIIVLLALFILFIVLKIRKCIRLRVENKYVSSEEEDEFSIYEKDPEKMVVEAFDHIENNVFENIGKNGHEEIIINAFGDIEMNVFENIGINSHEKMIVDAFGKVETMLVDNIAIYNHEQMVVEAFENVENNVFENIGIPIQGSENKGKSIIVDIQENVSKSIANYVFQNNQTKNTEKGKPENIEKDEYVNPEMGDSENIKKNEYVNQENDDSENIEKNEYVNQENDDSENIEKNEYVNQENDDSENIEKNEYVNPEMEDSENIEKNEYVNQENDDSVNIEKDESVNIEKDESEDTEKNESGNAKENESINTEKDESAKINDDESENSGKYDNVI</sequence>
<feature type="compositionally biased region" description="Basic and acidic residues" evidence="1">
    <location>
        <begin position="1529"/>
        <end position="1572"/>
    </location>
</feature>
<evidence type="ECO:0000313" key="3">
    <source>
        <dbReference type="EMBL" id="KAK8888733.1"/>
    </source>
</evidence>
<keyword evidence="2" id="KW-1133">Transmembrane helix</keyword>
<dbReference type="Proteomes" id="UP001470230">
    <property type="component" value="Unassembled WGS sequence"/>
</dbReference>
<evidence type="ECO:0000313" key="4">
    <source>
        <dbReference type="Proteomes" id="UP001470230"/>
    </source>
</evidence>
<gene>
    <name evidence="3" type="ORF">M9Y10_033467</name>
</gene>
<protein>
    <submittedName>
        <fullName evidence="3">Uncharacterized protein</fullName>
    </submittedName>
</protein>
<reference evidence="3 4" key="1">
    <citation type="submission" date="2024-04" db="EMBL/GenBank/DDBJ databases">
        <title>Tritrichomonas musculus Genome.</title>
        <authorList>
            <person name="Alves-Ferreira E."/>
            <person name="Grigg M."/>
            <person name="Lorenzi H."/>
            <person name="Galac M."/>
        </authorList>
    </citation>
    <scope>NUCLEOTIDE SEQUENCE [LARGE SCALE GENOMIC DNA]</scope>
    <source>
        <strain evidence="3 4">EAF2021</strain>
    </source>
</reference>
<comment type="caution">
    <text evidence="3">The sequence shown here is derived from an EMBL/GenBank/DDBJ whole genome shotgun (WGS) entry which is preliminary data.</text>
</comment>
<feature type="region of interest" description="Disordered" evidence="1">
    <location>
        <begin position="1422"/>
        <end position="1585"/>
    </location>
</feature>
<keyword evidence="2" id="KW-0472">Membrane</keyword>
<feature type="compositionally biased region" description="Basic and acidic residues" evidence="1">
    <location>
        <begin position="1425"/>
        <end position="1439"/>
    </location>
</feature>
<feature type="transmembrane region" description="Helical" evidence="2">
    <location>
        <begin position="1243"/>
        <end position="1266"/>
    </location>
</feature>
<evidence type="ECO:0000256" key="1">
    <source>
        <dbReference type="SAM" id="MobiDB-lite"/>
    </source>
</evidence>
<keyword evidence="2" id="KW-0812">Transmembrane</keyword>
<name>A0ABR2KCW2_9EUKA</name>
<dbReference type="EMBL" id="JAPFFF010000005">
    <property type="protein sequence ID" value="KAK8888733.1"/>
    <property type="molecule type" value="Genomic_DNA"/>
</dbReference>
<accession>A0ABR2KCW2</accession>